<feature type="transmembrane region" description="Helical" evidence="1">
    <location>
        <begin position="89"/>
        <end position="108"/>
    </location>
</feature>
<dbReference type="Proteomes" id="UP000184420">
    <property type="component" value="Unassembled WGS sequence"/>
</dbReference>
<evidence type="ECO:0000256" key="1">
    <source>
        <dbReference type="SAM" id="Phobius"/>
    </source>
</evidence>
<dbReference type="OrthoDB" id="1523735at2"/>
<feature type="domain" description="FecR protein" evidence="2">
    <location>
        <begin position="120"/>
        <end position="210"/>
    </location>
</feature>
<keyword evidence="1" id="KW-1133">Transmembrane helix</keyword>
<dbReference type="STRING" id="1419482.SAMN05444266_109205"/>
<dbReference type="Pfam" id="PF16344">
    <property type="entry name" value="FecR_C"/>
    <property type="match status" value="1"/>
</dbReference>
<sequence length="340" mass="37760">MHMENERGWYLITRKLAGEATPSELEELEALLKQDTAMQYSASLLEELDSTPMLAEGEEERMLQSRLAQLHLSEETPAPHRRLLPFLKWAAAAAVAALIVSAAGWHFYGKKNYKSITAREISTRPGSRTNVVLEDGTRVWLNADSRIASVQGKREVTLTGEAYFDVVSDANNPFIVHVGKIDVRVLGTTLNIKAYPGQGAVETSLIQGKLEVDLKEGNGRKILLLPGQKAVIATNSANTSDQPATVDYSVKNMATDTSTGQLAETGWLNNQLSFKQQSLPEILQELERWYGIHIELKNDSYNQEIITGTFKDKDLYQVLQALQLSAGFKFHTDSLGVHIY</sequence>
<name>A0A1M7K8Q7_9BACT</name>
<accession>A0A1M7K8Q7</accession>
<keyword evidence="1" id="KW-0812">Transmembrane</keyword>
<reference evidence="4 5" key="1">
    <citation type="submission" date="2016-11" db="EMBL/GenBank/DDBJ databases">
        <authorList>
            <person name="Jaros S."/>
            <person name="Januszkiewicz K."/>
            <person name="Wedrychowicz H."/>
        </authorList>
    </citation>
    <scope>NUCLEOTIDE SEQUENCE [LARGE SCALE GENOMIC DNA]</scope>
    <source>
        <strain evidence="4 5">DSM 27406</strain>
    </source>
</reference>
<dbReference type="PIRSF" id="PIRSF018266">
    <property type="entry name" value="FecR"/>
    <property type="match status" value="1"/>
</dbReference>
<feature type="domain" description="Protein FecR C-terminal" evidence="3">
    <location>
        <begin position="272"/>
        <end position="332"/>
    </location>
</feature>
<gene>
    <name evidence="4" type="ORF">SAMN05444266_109205</name>
</gene>
<dbReference type="Pfam" id="PF04773">
    <property type="entry name" value="FecR"/>
    <property type="match status" value="1"/>
</dbReference>
<dbReference type="Gene3D" id="3.55.50.30">
    <property type="match status" value="1"/>
</dbReference>
<protein>
    <submittedName>
        <fullName evidence="4">FecR family protein</fullName>
    </submittedName>
</protein>
<dbReference type="AlphaFoldDB" id="A0A1M7K8Q7"/>
<dbReference type="InterPro" id="IPR012373">
    <property type="entry name" value="Ferrdict_sens_TM"/>
</dbReference>
<proteinExistence type="predicted"/>
<dbReference type="PANTHER" id="PTHR30273:SF2">
    <property type="entry name" value="PROTEIN FECR"/>
    <property type="match status" value="1"/>
</dbReference>
<keyword evidence="1" id="KW-0472">Membrane</keyword>
<evidence type="ECO:0000259" key="3">
    <source>
        <dbReference type="Pfam" id="PF16344"/>
    </source>
</evidence>
<organism evidence="4 5">
    <name type="scientific">Chitinophaga jiangningensis</name>
    <dbReference type="NCBI Taxonomy" id="1419482"/>
    <lineage>
        <taxon>Bacteria</taxon>
        <taxon>Pseudomonadati</taxon>
        <taxon>Bacteroidota</taxon>
        <taxon>Chitinophagia</taxon>
        <taxon>Chitinophagales</taxon>
        <taxon>Chitinophagaceae</taxon>
        <taxon>Chitinophaga</taxon>
    </lineage>
</organism>
<dbReference type="InterPro" id="IPR032508">
    <property type="entry name" value="FecR_C"/>
</dbReference>
<dbReference type="Gene3D" id="2.60.120.1440">
    <property type="match status" value="1"/>
</dbReference>
<dbReference type="PANTHER" id="PTHR30273">
    <property type="entry name" value="PERIPLASMIC SIGNAL SENSOR AND SIGMA FACTOR ACTIVATOR FECR-RELATED"/>
    <property type="match status" value="1"/>
</dbReference>
<dbReference type="InterPro" id="IPR006860">
    <property type="entry name" value="FecR"/>
</dbReference>
<evidence type="ECO:0000313" key="4">
    <source>
        <dbReference type="EMBL" id="SHM61679.1"/>
    </source>
</evidence>
<evidence type="ECO:0000313" key="5">
    <source>
        <dbReference type="Proteomes" id="UP000184420"/>
    </source>
</evidence>
<evidence type="ECO:0000259" key="2">
    <source>
        <dbReference type="Pfam" id="PF04773"/>
    </source>
</evidence>
<keyword evidence="5" id="KW-1185">Reference proteome</keyword>
<dbReference type="GO" id="GO:0016989">
    <property type="term" value="F:sigma factor antagonist activity"/>
    <property type="evidence" value="ECO:0007669"/>
    <property type="project" value="TreeGrafter"/>
</dbReference>
<dbReference type="EMBL" id="FRBL01000009">
    <property type="protein sequence ID" value="SHM61679.1"/>
    <property type="molecule type" value="Genomic_DNA"/>
</dbReference>